<evidence type="ECO:0000313" key="3">
    <source>
        <dbReference type="Proteomes" id="UP000253314"/>
    </source>
</evidence>
<evidence type="ECO:0000256" key="1">
    <source>
        <dbReference type="SAM" id="Phobius"/>
    </source>
</evidence>
<keyword evidence="1" id="KW-0812">Transmembrane</keyword>
<evidence type="ECO:0000313" key="2">
    <source>
        <dbReference type="EMBL" id="RBW67971.1"/>
    </source>
</evidence>
<proteinExistence type="predicted"/>
<accession>A0A366XVJ5</accession>
<sequence>MNGRLITAFFSGSLLGLVTGIVLLRIFNEKEDEEQLAFLYPSFRAIWTPLEAFGIYFEECSENGKLYMRLRSAKKSSCFK</sequence>
<organism evidence="2 3">
    <name type="scientific">Bacillus taeanensis</name>
    <dbReference type="NCBI Taxonomy" id="273032"/>
    <lineage>
        <taxon>Bacteria</taxon>
        <taxon>Bacillati</taxon>
        <taxon>Bacillota</taxon>
        <taxon>Bacilli</taxon>
        <taxon>Bacillales</taxon>
        <taxon>Bacillaceae</taxon>
        <taxon>Bacillus</taxon>
    </lineage>
</organism>
<keyword evidence="1" id="KW-1133">Transmembrane helix</keyword>
<comment type="caution">
    <text evidence="2">The sequence shown here is derived from an EMBL/GenBank/DDBJ whole genome shotgun (WGS) entry which is preliminary data.</text>
</comment>
<dbReference type="AlphaFoldDB" id="A0A366XVJ5"/>
<gene>
    <name evidence="2" type="ORF">DS031_19390</name>
</gene>
<dbReference type="Proteomes" id="UP000253314">
    <property type="component" value="Unassembled WGS sequence"/>
</dbReference>
<dbReference type="RefSeq" id="WP_113807774.1">
    <property type="nucleotide sequence ID" value="NZ_QOCW01000027.1"/>
</dbReference>
<dbReference type="EMBL" id="QOCW01000027">
    <property type="protein sequence ID" value="RBW67971.1"/>
    <property type="molecule type" value="Genomic_DNA"/>
</dbReference>
<reference evidence="2 3" key="1">
    <citation type="submission" date="2018-07" db="EMBL/GenBank/DDBJ databases">
        <title>Lottiidibacillus patelloidae gen. nov., sp. nov., isolated from the intestinal tract of a marine limpet and the reclassification of B. taeanensis BH030017T, B. algicola KMM 3737T and B. hwajinpoensis SW-72T as genus Lottiidibacillus.</title>
        <authorList>
            <person name="Liu R."/>
            <person name="Huang Z."/>
        </authorList>
    </citation>
    <scope>NUCLEOTIDE SEQUENCE [LARGE SCALE GENOMIC DNA]</scope>
    <source>
        <strain evidence="2 3">BH030017</strain>
    </source>
</reference>
<feature type="transmembrane region" description="Helical" evidence="1">
    <location>
        <begin position="6"/>
        <end position="27"/>
    </location>
</feature>
<keyword evidence="1" id="KW-0472">Membrane</keyword>
<name>A0A366XVJ5_9BACI</name>
<keyword evidence="3" id="KW-1185">Reference proteome</keyword>
<protein>
    <submittedName>
        <fullName evidence="2">Uncharacterized protein</fullName>
    </submittedName>
</protein>